<evidence type="ECO:0000256" key="1">
    <source>
        <dbReference type="SAM" id="Phobius"/>
    </source>
</evidence>
<proteinExistence type="predicted"/>
<dbReference type="Proteomes" id="UP000242415">
    <property type="component" value="Unassembled WGS sequence"/>
</dbReference>
<dbReference type="PROSITE" id="PS51257">
    <property type="entry name" value="PROKAR_LIPOPROTEIN"/>
    <property type="match status" value="1"/>
</dbReference>
<accession>A0A1H3NRR8</accession>
<gene>
    <name evidence="3" type="ORF">SAMN05444365_10495</name>
</gene>
<feature type="transmembrane region" description="Helical" evidence="1">
    <location>
        <begin position="21"/>
        <end position="39"/>
    </location>
</feature>
<protein>
    <submittedName>
        <fullName evidence="3">Flp pilus-assembly TadE/G-like</fullName>
    </submittedName>
</protein>
<keyword evidence="4" id="KW-1185">Reference proteome</keyword>
<sequence length="368" mass="37614">MPRLSRIRRPSDADRGAVTTTVAIVLGCGVLLGMAAIVVDVGRLYAEREQLQSGADAAVWAMAEECVRTPADCTDRSPTAARYANANAADGAATVAVVCGRGGALPGCPPPATNHTACLGAAPATGPYVEIRTATRLPDGSTLLPATFAAAVTPGDDDGTEVGACARAAWGSPRSVDGLAVTISTCEWRELTDHGTTFWPAPELGNPPTSAERVLYLKDGKSRTCPAGPSGWDAPGGFGWLDAPAGTCHTIVAVDGAYDGDTGNSVPGPCKTALTDARADRRVLFLPVYDGVTGQGANTRYHLAGFAAFVLTGYEMSGFSAPSSLTGKRPCSGAERCLSGYFTRALVPTAVGQIGGPEMGVSIVKLVG</sequence>
<keyword evidence="1" id="KW-0472">Membrane</keyword>
<name>A0A1H3NRR8_9ACTN</name>
<dbReference type="AlphaFoldDB" id="A0A1H3NRR8"/>
<evidence type="ECO:0000313" key="3">
    <source>
        <dbReference type="EMBL" id="SDY90869.1"/>
    </source>
</evidence>
<dbReference type="RefSeq" id="WP_091556030.1">
    <property type="nucleotide sequence ID" value="NZ_FNPH01000004.1"/>
</dbReference>
<dbReference type="STRING" id="405436.SAMN05444365_10495"/>
<keyword evidence="1" id="KW-1133">Transmembrane helix</keyword>
<feature type="domain" description="Putative Flp pilus-assembly TadG-like N-terminal" evidence="2">
    <location>
        <begin position="19"/>
        <end position="61"/>
    </location>
</feature>
<evidence type="ECO:0000313" key="4">
    <source>
        <dbReference type="Proteomes" id="UP000242415"/>
    </source>
</evidence>
<reference evidence="4" key="1">
    <citation type="submission" date="2016-10" db="EMBL/GenBank/DDBJ databases">
        <authorList>
            <person name="Varghese N."/>
            <person name="Submissions S."/>
        </authorList>
    </citation>
    <scope>NUCLEOTIDE SEQUENCE [LARGE SCALE GENOMIC DNA]</scope>
    <source>
        <strain evidence="4">DSM 45245</strain>
    </source>
</reference>
<dbReference type="EMBL" id="FNPH01000004">
    <property type="protein sequence ID" value="SDY90869.1"/>
    <property type="molecule type" value="Genomic_DNA"/>
</dbReference>
<dbReference type="Pfam" id="PF13400">
    <property type="entry name" value="Tad"/>
    <property type="match status" value="1"/>
</dbReference>
<evidence type="ECO:0000259" key="2">
    <source>
        <dbReference type="Pfam" id="PF13400"/>
    </source>
</evidence>
<organism evidence="3 4">
    <name type="scientific">Micromonospora pattaloongensis</name>
    <dbReference type="NCBI Taxonomy" id="405436"/>
    <lineage>
        <taxon>Bacteria</taxon>
        <taxon>Bacillati</taxon>
        <taxon>Actinomycetota</taxon>
        <taxon>Actinomycetes</taxon>
        <taxon>Micromonosporales</taxon>
        <taxon>Micromonosporaceae</taxon>
        <taxon>Micromonospora</taxon>
    </lineage>
</organism>
<dbReference type="InterPro" id="IPR028087">
    <property type="entry name" value="Tad_N"/>
</dbReference>
<dbReference type="OrthoDB" id="5187898at2"/>
<keyword evidence="1" id="KW-0812">Transmembrane</keyword>